<dbReference type="Gene3D" id="3.20.20.60">
    <property type="entry name" value="Phosphoenolpyruvate-binding domains"/>
    <property type="match status" value="1"/>
</dbReference>
<dbReference type="KEGG" id="dpte:113794433"/>
<keyword evidence="17" id="KW-1185">Reference proteome</keyword>
<name>A0A6P6Y502_DERPT</name>
<evidence type="ECO:0000256" key="1">
    <source>
        <dbReference type="ARBA" id="ARBA00001946"/>
    </source>
</evidence>
<comment type="cofactor">
    <cofactor evidence="2">
        <name>K(+)</name>
        <dbReference type="ChEBI" id="CHEBI:29103"/>
    </cofactor>
</comment>
<evidence type="ECO:0000256" key="12">
    <source>
        <dbReference type="ARBA" id="ARBA00023317"/>
    </source>
</evidence>
<dbReference type="InterPro" id="IPR040442">
    <property type="entry name" value="Pyrv_kinase-like_dom_sf"/>
</dbReference>
<keyword evidence="7" id="KW-0547">Nucleotide-binding</keyword>
<dbReference type="InterPro" id="IPR018209">
    <property type="entry name" value="Pyrv_Knase_AS"/>
</dbReference>
<evidence type="ECO:0000256" key="2">
    <source>
        <dbReference type="ARBA" id="ARBA00001958"/>
    </source>
</evidence>
<dbReference type="GO" id="GO:0004743">
    <property type="term" value="F:pyruvate kinase activity"/>
    <property type="evidence" value="ECO:0007669"/>
    <property type="project" value="UniProtKB-EC"/>
</dbReference>
<comment type="function">
    <text evidence="14">Pyruvate kinase that catalyzes the conversion of phosphoenolpyruvate to pyruvate with the synthesis of ATP, and which plays a key role in glycolysis.</text>
</comment>
<evidence type="ECO:0000256" key="7">
    <source>
        <dbReference type="ARBA" id="ARBA00022741"/>
    </source>
</evidence>
<dbReference type="GO" id="GO:0030955">
    <property type="term" value="F:potassium ion binding"/>
    <property type="evidence" value="ECO:0007669"/>
    <property type="project" value="InterPro"/>
</dbReference>
<evidence type="ECO:0000256" key="6">
    <source>
        <dbReference type="ARBA" id="ARBA00022723"/>
    </source>
</evidence>
<dbReference type="SUPFAM" id="SSF50800">
    <property type="entry name" value="PK beta-barrel domain-like"/>
    <property type="match status" value="1"/>
</dbReference>
<evidence type="ECO:0000256" key="15">
    <source>
        <dbReference type="RuleBase" id="RU000504"/>
    </source>
</evidence>
<feature type="domain" description="Pyruvate kinase barrel" evidence="16">
    <location>
        <begin position="28"/>
        <end position="352"/>
    </location>
</feature>
<proteinExistence type="inferred from homology"/>
<dbReference type="InterPro" id="IPR011037">
    <property type="entry name" value="Pyrv_Knase-like_insert_dom_sf"/>
</dbReference>
<dbReference type="SUPFAM" id="SSF52935">
    <property type="entry name" value="PK C-terminal domain-like"/>
    <property type="match status" value="1"/>
</dbReference>
<evidence type="ECO:0000256" key="3">
    <source>
        <dbReference type="ARBA" id="ARBA00004997"/>
    </source>
</evidence>
<evidence type="ECO:0000256" key="8">
    <source>
        <dbReference type="ARBA" id="ARBA00022777"/>
    </source>
</evidence>
<dbReference type="SUPFAM" id="SSF51621">
    <property type="entry name" value="Phosphoenolpyruvate/pyruvate domain"/>
    <property type="match status" value="1"/>
</dbReference>
<dbReference type="Pfam" id="PF00224">
    <property type="entry name" value="PK"/>
    <property type="match status" value="1"/>
</dbReference>
<sequence length="443" mass="48665">MDRCWIDRGIDIKCANIFADQGAANEKRKTKIVCTLGPACWSVENLLKLIDAGMDVARFNFSHGDHASHQACLDRLHEAMKQRPHKRVCLMLDTKGPEIRTGDYEDGISSCEFKKGEKLRIVTDYGFKGNSACIATTYKKLPTTVKKGAVILIADGSLSVEVTACGPDYVDTLILNNAKFGSRKNMNLPGAKVELPVCGEREINDITKFGLPNLMTSIAVSFVQSPQDVLDFRKQLGEKGKHIMIIPKIENAEGVRNLEKIVEVSDGIMVARGDLGMEIPLSKVFLAQKHMIDLCNKAGKPVIVATQMLESMISNPRPTRAEVGDVANAVLDGADAVMLSGESANGLFFDRAVQYLEQTSYEAECCFNYAVYYNTIALQLPPTNPLENLVYNAVRVAYGAQCEAMITVTNCGTTAQLMAKFRSSQRVIVGTTCDCCERLWVRA</sequence>
<dbReference type="NCBIfam" id="TIGR01064">
    <property type="entry name" value="pyruv_kin"/>
    <property type="match status" value="1"/>
</dbReference>
<evidence type="ECO:0000256" key="14">
    <source>
        <dbReference type="ARBA" id="ARBA00058419"/>
    </source>
</evidence>
<comment type="catalytic activity">
    <reaction evidence="13">
        <text>pyruvate + ATP = phosphoenolpyruvate + ADP + H(+)</text>
        <dbReference type="Rhea" id="RHEA:18157"/>
        <dbReference type="ChEBI" id="CHEBI:15361"/>
        <dbReference type="ChEBI" id="CHEBI:15378"/>
        <dbReference type="ChEBI" id="CHEBI:30616"/>
        <dbReference type="ChEBI" id="CHEBI:58702"/>
        <dbReference type="ChEBI" id="CHEBI:456216"/>
        <dbReference type="EC" id="2.7.1.40"/>
    </reaction>
    <physiologicalReaction direction="right-to-left" evidence="13">
        <dbReference type="Rhea" id="RHEA:18159"/>
    </physiologicalReaction>
</comment>
<dbReference type="GO" id="GO:0016301">
    <property type="term" value="F:kinase activity"/>
    <property type="evidence" value="ECO:0007669"/>
    <property type="project" value="UniProtKB-KW"/>
</dbReference>
<dbReference type="OMA" id="TAMENTC"/>
<dbReference type="InterPro" id="IPR001697">
    <property type="entry name" value="Pyr_Knase"/>
</dbReference>
<dbReference type="InterPro" id="IPR015813">
    <property type="entry name" value="Pyrv/PenolPyrv_kinase-like_dom"/>
</dbReference>
<keyword evidence="11 15" id="KW-0324">Glycolysis</keyword>
<dbReference type="FunFam" id="3.20.20.60:FF:000025">
    <property type="entry name" value="Pyruvate kinase"/>
    <property type="match status" value="1"/>
</dbReference>
<dbReference type="InParanoid" id="A0A6P6Y502"/>
<comment type="pathway">
    <text evidence="3 15">Carbohydrate degradation; glycolysis; pyruvate from D-glyceraldehyde 3-phosphate: step 5/5.</text>
</comment>
<dbReference type="InterPro" id="IPR036918">
    <property type="entry name" value="Pyrv_Knase_C_sf"/>
</dbReference>
<protein>
    <recommendedName>
        <fullName evidence="15">Pyruvate kinase</fullName>
        <ecNumber evidence="15">2.7.1.40</ecNumber>
    </recommendedName>
</protein>
<dbReference type="Proteomes" id="UP000515146">
    <property type="component" value="Unplaced"/>
</dbReference>
<dbReference type="UniPathway" id="UPA00109">
    <property type="reaction ID" value="UER00188"/>
</dbReference>
<dbReference type="Gene3D" id="2.40.33.10">
    <property type="entry name" value="PK beta-barrel domain-like"/>
    <property type="match status" value="1"/>
</dbReference>
<gene>
    <name evidence="18" type="primary">LOC113794433</name>
</gene>
<dbReference type="PROSITE" id="PS00110">
    <property type="entry name" value="PYRUVATE_KINASE"/>
    <property type="match status" value="1"/>
</dbReference>
<evidence type="ECO:0000313" key="18">
    <source>
        <dbReference type="RefSeq" id="XP_027200355.1"/>
    </source>
</evidence>
<reference evidence="18" key="1">
    <citation type="submission" date="2025-08" db="UniProtKB">
        <authorList>
            <consortium name="RefSeq"/>
        </authorList>
    </citation>
    <scope>IDENTIFICATION</scope>
    <source>
        <strain evidence="18">Airmid</strain>
    </source>
</reference>
<evidence type="ECO:0000256" key="4">
    <source>
        <dbReference type="ARBA" id="ARBA00008663"/>
    </source>
</evidence>
<keyword evidence="10 15" id="KW-0460">Magnesium</keyword>
<evidence type="ECO:0000313" key="17">
    <source>
        <dbReference type="Proteomes" id="UP000515146"/>
    </source>
</evidence>
<evidence type="ECO:0000256" key="10">
    <source>
        <dbReference type="ARBA" id="ARBA00022842"/>
    </source>
</evidence>
<dbReference type="GO" id="GO:0005524">
    <property type="term" value="F:ATP binding"/>
    <property type="evidence" value="ECO:0007669"/>
    <property type="project" value="UniProtKB-KW"/>
</dbReference>
<dbReference type="FunFam" id="2.40.33.10:FF:000001">
    <property type="entry name" value="Pyruvate kinase"/>
    <property type="match status" value="1"/>
</dbReference>
<dbReference type="InterPro" id="IPR015806">
    <property type="entry name" value="Pyrv_Knase_insert_dom_sf"/>
</dbReference>
<dbReference type="OrthoDB" id="108365at2759"/>
<keyword evidence="12" id="KW-0670">Pyruvate</keyword>
<organism evidence="17 18">
    <name type="scientific">Dermatophagoides pteronyssinus</name>
    <name type="common">European house dust mite</name>
    <dbReference type="NCBI Taxonomy" id="6956"/>
    <lineage>
        <taxon>Eukaryota</taxon>
        <taxon>Metazoa</taxon>
        <taxon>Ecdysozoa</taxon>
        <taxon>Arthropoda</taxon>
        <taxon>Chelicerata</taxon>
        <taxon>Arachnida</taxon>
        <taxon>Acari</taxon>
        <taxon>Acariformes</taxon>
        <taxon>Sarcoptiformes</taxon>
        <taxon>Astigmata</taxon>
        <taxon>Psoroptidia</taxon>
        <taxon>Analgoidea</taxon>
        <taxon>Pyroglyphidae</taxon>
        <taxon>Dermatophagoidinae</taxon>
        <taxon>Dermatophagoides</taxon>
    </lineage>
</organism>
<keyword evidence="8 15" id="KW-0418">Kinase</keyword>
<dbReference type="EC" id="2.7.1.40" evidence="15"/>
<evidence type="ECO:0000256" key="11">
    <source>
        <dbReference type="ARBA" id="ARBA00023152"/>
    </source>
</evidence>
<accession>A0A6P6Y502</accession>
<dbReference type="InterPro" id="IPR015793">
    <property type="entry name" value="Pyrv_Knase_brl"/>
</dbReference>
<comment type="similarity">
    <text evidence="4 15">Belongs to the pyruvate kinase family.</text>
</comment>
<dbReference type="GO" id="GO:0000287">
    <property type="term" value="F:magnesium ion binding"/>
    <property type="evidence" value="ECO:0007669"/>
    <property type="project" value="InterPro"/>
</dbReference>
<evidence type="ECO:0000256" key="5">
    <source>
        <dbReference type="ARBA" id="ARBA00022679"/>
    </source>
</evidence>
<comment type="cofactor">
    <cofactor evidence="1">
        <name>Mg(2+)</name>
        <dbReference type="ChEBI" id="CHEBI:18420"/>
    </cofactor>
</comment>
<keyword evidence="9" id="KW-0067">ATP-binding</keyword>
<keyword evidence="5 15" id="KW-0808">Transferase</keyword>
<evidence type="ECO:0000256" key="9">
    <source>
        <dbReference type="ARBA" id="ARBA00022840"/>
    </source>
</evidence>
<dbReference type="PANTHER" id="PTHR11817">
    <property type="entry name" value="PYRUVATE KINASE"/>
    <property type="match status" value="1"/>
</dbReference>
<dbReference type="AlphaFoldDB" id="A0A6P6Y502"/>
<evidence type="ECO:0000259" key="16">
    <source>
        <dbReference type="Pfam" id="PF00224"/>
    </source>
</evidence>
<dbReference type="PRINTS" id="PR01050">
    <property type="entry name" value="PYRUVTKNASE"/>
</dbReference>
<dbReference type="Gene3D" id="3.40.1380.20">
    <property type="entry name" value="Pyruvate kinase, C-terminal domain"/>
    <property type="match status" value="1"/>
</dbReference>
<keyword evidence="6" id="KW-0479">Metal-binding</keyword>
<dbReference type="RefSeq" id="XP_027200355.1">
    <property type="nucleotide sequence ID" value="XM_027344554.1"/>
</dbReference>
<evidence type="ECO:0000256" key="13">
    <source>
        <dbReference type="ARBA" id="ARBA00048967"/>
    </source>
</evidence>